<comment type="caution">
    <text evidence="6">The sequence shown here is derived from an EMBL/GenBank/DDBJ whole genome shotgun (WGS) entry which is preliminary data.</text>
</comment>
<dbReference type="InterPro" id="IPR027486">
    <property type="entry name" value="Ribosomal_uS10_dom"/>
</dbReference>
<keyword evidence="4" id="KW-0732">Signal</keyword>
<evidence type="ECO:0000256" key="3">
    <source>
        <dbReference type="SAM" id="MobiDB-lite"/>
    </source>
</evidence>
<feature type="compositionally biased region" description="Basic and acidic residues" evidence="3">
    <location>
        <begin position="720"/>
        <end position="739"/>
    </location>
</feature>
<evidence type="ECO:0000313" key="6">
    <source>
        <dbReference type="EMBL" id="PHJ16712.1"/>
    </source>
</evidence>
<feature type="compositionally biased region" description="Basic and acidic residues" evidence="3">
    <location>
        <begin position="562"/>
        <end position="574"/>
    </location>
</feature>
<dbReference type="Pfam" id="PF00338">
    <property type="entry name" value="Ribosomal_S10"/>
    <property type="match status" value="1"/>
</dbReference>
<feature type="compositionally biased region" description="Basic and acidic residues" evidence="3">
    <location>
        <begin position="473"/>
        <end position="482"/>
    </location>
</feature>
<evidence type="ECO:0000256" key="2">
    <source>
        <dbReference type="ARBA" id="ARBA00023274"/>
    </source>
</evidence>
<feature type="region of interest" description="Disordered" evidence="3">
    <location>
        <begin position="393"/>
        <end position="482"/>
    </location>
</feature>
<dbReference type="GeneID" id="94432798"/>
<feature type="compositionally biased region" description="Basic and acidic residues" evidence="3">
    <location>
        <begin position="393"/>
        <end position="404"/>
    </location>
</feature>
<feature type="domain" description="Small ribosomal subunit protein uS10" evidence="5">
    <location>
        <begin position="615"/>
        <end position="686"/>
    </location>
</feature>
<feature type="compositionally biased region" description="Acidic residues" evidence="3">
    <location>
        <begin position="575"/>
        <end position="591"/>
    </location>
</feature>
<proteinExistence type="predicted"/>
<dbReference type="Proteomes" id="UP000221165">
    <property type="component" value="Unassembled WGS sequence"/>
</dbReference>
<dbReference type="OrthoDB" id="333903at2759"/>
<feature type="region of interest" description="Disordered" evidence="3">
    <location>
        <begin position="716"/>
        <end position="751"/>
    </location>
</feature>
<organism evidence="6 7">
    <name type="scientific">Cystoisospora suis</name>
    <dbReference type="NCBI Taxonomy" id="483139"/>
    <lineage>
        <taxon>Eukaryota</taxon>
        <taxon>Sar</taxon>
        <taxon>Alveolata</taxon>
        <taxon>Apicomplexa</taxon>
        <taxon>Conoidasida</taxon>
        <taxon>Coccidia</taxon>
        <taxon>Eucoccidiorida</taxon>
        <taxon>Eimeriorina</taxon>
        <taxon>Sarcocystidae</taxon>
        <taxon>Cystoisospora</taxon>
    </lineage>
</organism>
<evidence type="ECO:0000256" key="4">
    <source>
        <dbReference type="SAM" id="SignalP"/>
    </source>
</evidence>
<evidence type="ECO:0000256" key="1">
    <source>
        <dbReference type="ARBA" id="ARBA00022980"/>
    </source>
</evidence>
<name>A0A2C6KJQ9_9APIC</name>
<dbReference type="GO" id="GO:1990904">
    <property type="term" value="C:ribonucleoprotein complex"/>
    <property type="evidence" value="ECO:0007669"/>
    <property type="project" value="UniProtKB-KW"/>
</dbReference>
<accession>A0A2C6KJQ9</accession>
<feature type="compositionally biased region" description="Acidic residues" evidence="3">
    <location>
        <begin position="461"/>
        <end position="472"/>
    </location>
</feature>
<dbReference type="AlphaFoldDB" id="A0A2C6KJQ9"/>
<dbReference type="Gene3D" id="3.30.70.600">
    <property type="entry name" value="Ribosomal protein S10 domain"/>
    <property type="match status" value="1"/>
</dbReference>
<evidence type="ECO:0000259" key="5">
    <source>
        <dbReference type="Pfam" id="PF00338"/>
    </source>
</evidence>
<keyword evidence="2" id="KW-0687">Ribonucleoprotein</keyword>
<dbReference type="RefSeq" id="XP_067918437.1">
    <property type="nucleotide sequence ID" value="XM_068069587.1"/>
</dbReference>
<sequence>SVSFFLLYFLICCLSVEGASPEGKSSSSPSPQFSPLASFSCDPNTRRFSSLLPPCFFFSSPSPSSSFTFSSTPQDSLLFPPSSPTTLPSRRSSLSTSFSPSLFFFSPSSSLFSGLKRREEKDVSSSFSLPFSSLRSSSSSLPRDSAFPFLPGTFRSNKKEGHLSLPRQRKFSTSEERRRRSQSFFSTLSPSLLSSCPFSFILSCVSSSYRSSRASCSLLCPTSSSSPFPSSSLANNLDYSNVSSLLSLIASPSSSSSSSSSPPCEYHERISSQSLHATSSLLLRRVSSSSIFPSYASQHRFSCHTSFHPLSSFKSPLNEKTREDDRNKLLCSSLLGRKRSYGDVLSPSSLKAFSSSFSFSPTHLVHERNREQVQDDAPSPFFLCLAERRRYEDGDKKRKTEKIHLSILSSSRSAAGDKAQDVQGDGEETKEKENKKKKKSVEDEEQGKTKKKQRRRRKEGEEEGQEEAEEEGEGRTRDGSVDRALHELREFFESVREKERRRRAFLKERAEKVPHTLRSAYLDKTQVYLPHRYQHHRNPLRRRRVLRCFPPPRTRRFKLRVTPHEEGKEKKETEEREEEEEEEEITFDPEDMDRFLDPPKPLSAYSWPDGCYLRIAYSGNRADDMDETGRRIIAAIESAGSSYLYSMPARLPIIRRRFSVPKSPHKHRKAIEQFEICERRRIIDLHRRDLLAIAERQGERGPRRWGRMEWPSRSLSTRVRGRESGREEDRREAEEREFQFDEEEGEGTREDVDVMKEEEEEEVDILEEHEEEMERTRHLDDHLNRERLERLQGGEWRKVEKKKIKKEPHEATVKALLTIDLPELVHYNLRYEPYRLPLKGREIVARLGYQPKWTSKYFEYLQVRKKHLHE</sequence>
<dbReference type="GO" id="GO:0016301">
    <property type="term" value="F:kinase activity"/>
    <property type="evidence" value="ECO:0007669"/>
    <property type="project" value="UniProtKB-KW"/>
</dbReference>
<dbReference type="GO" id="GO:0005840">
    <property type="term" value="C:ribosome"/>
    <property type="evidence" value="ECO:0007669"/>
    <property type="project" value="UniProtKB-KW"/>
</dbReference>
<keyword evidence="6" id="KW-0808">Transferase</keyword>
<feature type="region of interest" description="Disordered" evidence="3">
    <location>
        <begin position="557"/>
        <end position="593"/>
    </location>
</feature>
<dbReference type="VEuPathDB" id="ToxoDB:CSUI_009471"/>
<dbReference type="SUPFAM" id="SSF54999">
    <property type="entry name" value="Ribosomal protein S10"/>
    <property type="match status" value="1"/>
</dbReference>
<keyword evidence="6" id="KW-0418">Kinase</keyword>
<dbReference type="InterPro" id="IPR036838">
    <property type="entry name" value="Ribosomal_uS10_dom_sf"/>
</dbReference>
<dbReference type="EMBL" id="MIGC01005650">
    <property type="protein sequence ID" value="PHJ16712.1"/>
    <property type="molecule type" value="Genomic_DNA"/>
</dbReference>
<keyword evidence="7" id="KW-1185">Reference proteome</keyword>
<protein>
    <submittedName>
        <fullName evidence="6">Cyclin-dependent kinase regulatory subunit protein</fullName>
    </submittedName>
</protein>
<gene>
    <name evidence="6" type="ORF">CSUI_009471</name>
</gene>
<feature type="non-terminal residue" evidence="6">
    <location>
        <position position="1"/>
    </location>
</feature>
<feature type="signal peptide" evidence="4">
    <location>
        <begin position="1"/>
        <end position="18"/>
    </location>
</feature>
<reference evidence="6 7" key="1">
    <citation type="journal article" date="2017" name="Int. J. Parasitol.">
        <title>The genome of the protozoan parasite Cystoisospora suis and a reverse vaccinology approach to identify vaccine candidates.</title>
        <authorList>
            <person name="Palmieri N."/>
            <person name="Shrestha A."/>
            <person name="Ruttkowski B."/>
            <person name="Beck T."/>
            <person name="Vogl C."/>
            <person name="Tomley F."/>
            <person name="Blake D.P."/>
            <person name="Joachim A."/>
        </authorList>
    </citation>
    <scope>NUCLEOTIDE SEQUENCE [LARGE SCALE GENOMIC DNA]</scope>
    <source>
        <strain evidence="6 7">Wien I</strain>
    </source>
</reference>
<keyword evidence="1" id="KW-0689">Ribosomal protein</keyword>
<feature type="chain" id="PRO_5012451633" evidence="4">
    <location>
        <begin position="19"/>
        <end position="870"/>
    </location>
</feature>
<evidence type="ECO:0000313" key="7">
    <source>
        <dbReference type="Proteomes" id="UP000221165"/>
    </source>
</evidence>